<evidence type="ECO:0000256" key="1">
    <source>
        <dbReference type="SAM" id="MobiDB-lite"/>
    </source>
</evidence>
<proteinExistence type="predicted"/>
<protein>
    <submittedName>
        <fullName evidence="2">Uncharacterized protein</fullName>
    </submittedName>
</protein>
<dbReference type="PANTHER" id="PTHR21678">
    <property type="entry name" value="GROWTH INHIBITION AND DIFFERENTIATION RELATED PROTEIN 88"/>
    <property type="match status" value="1"/>
</dbReference>
<feature type="region of interest" description="Disordered" evidence="1">
    <location>
        <begin position="93"/>
        <end position="168"/>
    </location>
</feature>
<dbReference type="STRING" id="52838.A0A4S8IX30"/>
<dbReference type="InterPro" id="IPR035979">
    <property type="entry name" value="RBD_domain_sf"/>
</dbReference>
<feature type="compositionally biased region" description="Basic and acidic residues" evidence="1">
    <location>
        <begin position="136"/>
        <end position="145"/>
    </location>
</feature>
<dbReference type="GO" id="GO:0003676">
    <property type="term" value="F:nucleic acid binding"/>
    <property type="evidence" value="ECO:0007669"/>
    <property type="project" value="InterPro"/>
</dbReference>
<accession>A0A4S8IX30</accession>
<dbReference type="EMBL" id="PYDT01000008">
    <property type="protein sequence ID" value="THU53421.1"/>
    <property type="molecule type" value="Genomic_DNA"/>
</dbReference>
<feature type="compositionally biased region" description="Basic and acidic residues" evidence="1">
    <location>
        <begin position="106"/>
        <end position="118"/>
    </location>
</feature>
<dbReference type="InterPro" id="IPR012677">
    <property type="entry name" value="Nucleotide-bd_a/b_plait_sf"/>
</dbReference>
<name>A0A4S8IX30_MUSBA</name>
<sequence>MEAGGVGCGGGGGDGWSEAVEDLVDRGDVEGAISVLESVVSRLQTLDGPPSPSGDLHLAAALGDLADLHSSRGFSLKADELRSRAFAIRACGSVPPMTPTSGGSEPVREKISPQEEIRVSTPSNDHEEDEDDWEAIADRGIHDESLLSSNTGDGEASSSSRKDPEVLVTPKRRGRGSFLYEKSCLYSEQVDAVTLADDNSKLDVESIEGHQRRAEDDAASGGRNSGYGTNHVLVLYDFPPSTRTTELEKFFEKFKDGGFAIRWVSDTVALAVFRTPAFARDAQNITRYPFKVRSLQEDDNLWNQICTKDLEPPYPRPRTSARTAQRLIAQVVGIKPSTEFGSNDLRKQEEARKNRIVTRRSLRDDAWGSDDP</sequence>
<comment type="caution">
    <text evidence="2">The sequence shown here is derived from an EMBL/GenBank/DDBJ whole genome shotgun (WGS) entry which is preliminary data.</text>
</comment>
<dbReference type="SUPFAM" id="SSF54928">
    <property type="entry name" value="RNA-binding domain, RBD"/>
    <property type="match status" value="1"/>
</dbReference>
<dbReference type="AlphaFoldDB" id="A0A4S8IX30"/>
<dbReference type="Gene3D" id="3.30.70.330">
    <property type="match status" value="1"/>
</dbReference>
<feature type="compositionally biased region" description="Acidic residues" evidence="1">
    <location>
        <begin position="126"/>
        <end position="135"/>
    </location>
</feature>
<dbReference type="Proteomes" id="UP000317650">
    <property type="component" value="Chromosome 10"/>
</dbReference>
<evidence type="ECO:0000313" key="3">
    <source>
        <dbReference type="Proteomes" id="UP000317650"/>
    </source>
</evidence>
<dbReference type="InterPro" id="IPR039884">
    <property type="entry name" value="R3HC1/R3HCL"/>
</dbReference>
<keyword evidence="3" id="KW-1185">Reference proteome</keyword>
<evidence type="ECO:0000313" key="2">
    <source>
        <dbReference type="EMBL" id="THU53421.1"/>
    </source>
</evidence>
<gene>
    <name evidence="2" type="ORF">C4D60_Mb10t14230</name>
</gene>
<organism evidence="2 3">
    <name type="scientific">Musa balbisiana</name>
    <name type="common">Banana</name>
    <dbReference type="NCBI Taxonomy" id="52838"/>
    <lineage>
        <taxon>Eukaryota</taxon>
        <taxon>Viridiplantae</taxon>
        <taxon>Streptophyta</taxon>
        <taxon>Embryophyta</taxon>
        <taxon>Tracheophyta</taxon>
        <taxon>Spermatophyta</taxon>
        <taxon>Magnoliopsida</taxon>
        <taxon>Liliopsida</taxon>
        <taxon>Zingiberales</taxon>
        <taxon>Musaceae</taxon>
        <taxon>Musa</taxon>
    </lineage>
</organism>
<reference evidence="2 3" key="1">
    <citation type="journal article" date="2019" name="Nat. Plants">
        <title>Genome sequencing of Musa balbisiana reveals subgenome evolution and function divergence in polyploid bananas.</title>
        <authorList>
            <person name="Yao X."/>
        </authorList>
    </citation>
    <scope>NUCLEOTIDE SEQUENCE [LARGE SCALE GENOMIC DNA]</scope>
    <source>
        <strain evidence="3">cv. DH-PKW</strain>
        <tissue evidence="2">Leaves</tissue>
    </source>
</reference>
<dbReference type="PANTHER" id="PTHR21678:SF0">
    <property type="entry name" value="C3H1-TYPE DOMAIN-CONTAINING PROTEIN"/>
    <property type="match status" value="1"/>
</dbReference>
<feature type="compositionally biased region" description="Polar residues" evidence="1">
    <location>
        <begin position="146"/>
        <end position="159"/>
    </location>
</feature>